<organism evidence="3 4">
    <name type="scientific">Carpinus fangiana</name>
    <dbReference type="NCBI Taxonomy" id="176857"/>
    <lineage>
        <taxon>Eukaryota</taxon>
        <taxon>Viridiplantae</taxon>
        <taxon>Streptophyta</taxon>
        <taxon>Embryophyta</taxon>
        <taxon>Tracheophyta</taxon>
        <taxon>Spermatophyta</taxon>
        <taxon>Magnoliopsida</taxon>
        <taxon>eudicotyledons</taxon>
        <taxon>Gunneridae</taxon>
        <taxon>Pentapetalae</taxon>
        <taxon>rosids</taxon>
        <taxon>fabids</taxon>
        <taxon>Fagales</taxon>
        <taxon>Betulaceae</taxon>
        <taxon>Carpinus</taxon>
    </lineage>
</organism>
<protein>
    <recommendedName>
        <fullName evidence="5">Neprosin domain-containing protein</fullName>
    </recommendedName>
</protein>
<evidence type="ECO:0000256" key="2">
    <source>
        <dbReference type="SAM" id="SignalP"/>
    </source>
</evidence>
<sequence length="351" mass="39087">MSFLANAFFLVGSVFITELLAVDKHEKEANTNTYVTIHIGQGAESEGGNVPHVALWDFNGVRVGQYHPRSKDKIPDEGMVELVIPNSQTPIESKQVQAPYIMLSMNDDNAICINYITITTNGAQWTWTGDIGYQCGMDYYPSTLEVGSGVHTPKCVWIDKNHSGDLHFQGLSMHMPDFSQSQGMTDEFNADPGMLCDNPARFKAWPEIWPDYGTPKFLPPLQYTPEGADADPSRIKPQRKRKRDSSRKLVARTPLSSSNPKPSHLVVSSHDSHSAHELCANERSFGPDFVSTAEGIFCDMSEKKAWPLCSSSIKSDCFDLEAQSLRHSGLHRRGELLPALKTYNTTSFWDA</sequence>
<dbReference type="EMBL" id="VIBQ01000009">
    <property type="protein sequence ID" value="KAB8336851.1"/>
    <property type="molecule type" value="Genomic_DNA"/>
</dbReference>
<evidence type="ECO:0000313" key="3">
    <source>
        <dbReference type="EMBL" id="KAB8336851.1"/>
    </source>
</evidence>
<dbReference type="OrthoDB" id="5365129at2759"/>
<evidence type="ECO:0000256" key="1">
    <source>
        <dbReference type="SAM" id="MobiDB-lite"/>
    </source>
</evidence>
<name>A0A5N6KNL3_9ROSI</name>
<evidence type="ECO:0000313" key="4">
    <source>
        <dbReference type="Proteomes" id="UP000327013"/>
    </source>
</evidence>
<evidence type="ECO:0008006" key="5">
    <source>
        <dbReference type="Google" id="ProtNLM"/>
    </source>
</evidence>
<feature type="compositionally biased region" description="Basic residues" evidence="1">
    <location>
        <begin position="236"/>
        <end position="245"/>
    </location>
</feature>
<comment type="caution">
    <text evidence="3">The sequence shown here is derived from an EMBL/GenBank/DDBJ whole genome shotgun (WGS) entry which is preliminary data.</text>
</comment>
<keyword evidence="2" id="KW-0732">Signal</keyword>
<feature type="signal peptide" evidence="2">
    <location>
        <begin position="1"/>
        <end position="21"/>
    </location>
</feature>
<feature type="region of interest" description="Disordered" evidence="1">
    <location>
        <begin position="220"/>
        <end position="268"/>
    </location>
</feature>
<keyword evidence="4" id="KW-1185">Reference proteome</keyword>
<gene>
    <name evidence="3" type="ORF">FH972_021159</name>
</gene>
<dbReference type="AlphaFoldDB" id="A0A5N6KNL3"/>
<feature type="chain" id="PRO_5024420827" description="Neprosin domain-containing protein" evidence="2">
    <location>
        <begin position="22"/>
        <end position="351"/>
    </location>
</feature>
<accession>A0A5N6KNL3</accession>
<proteinExistence type="predicted"/>
<dbReference type="Proteomes" id="UP000327013">
    <property type="component" value="Unassembled WGS sequence"/>
</dbReference>
<reference evidence="3 4" key="1">
    <citation type="submission" date="2019-06" db="EMBL/GenBank/DDBJ databases">
        <title>A chromosomal-level reference genome of Carpinus fangiana (Coryloideae, Betulaceae).</title>
        <authorList>
            <person name="Yang X."/>
            <person name="Wang Z."/>
            <person name="Zhang L."/>
            <person name="Hao G."/>
            <person name="Liu J."/>
            <person name="Yang Y."/>
        </authorList>
    </citation>
    <scope>NUCLEOTIDE SEQUENCE [LARGE SCALE GENOMIC DNA]</scope>
    <source>
        <strain evidence="3">Cfa_2016G</strain>
        <tissue evidence="3">Leaf</tissue>
    </source>
</reference>